<sequence length="152" mass="16326">MASTNIPNVPMLPESEKFDGTGWPIFKTRIFANLKVCGLGGYVDGTIPKPRAPVTVPPPAVLAVEDTDPNPYQRGSSPFEAVSTALPPEPTSVFSKSPSLEEWIYRDGVATSILILNVKDPVGLGLKTDGTAREAWQLLEDIYGRVSDIGLS</sequence>
<name>A0A8H7DEN4_9AGAR</name>
<protein>
    <submittedName>
        <fullName evidence="2">Retrovirus-related pol polyprotein</fullName>
    </submittedName>
</protein>
<accession>A0A8H7DEN4</accession>
<proteinExistence type="predicted"/>
<comment type="caution">
    <text evidence="2">The sequence shown here is derived from an EMBL/GenBank/DDBJ whole genome shotgun (WGS) entry which is preliminary data.</text>
</comment>
<organism evidence="2 3">
    <name type="scientific">Mycena venus</name>
    <dbReference type="NCBI Taxonomy" id="2733690"/>
    <lineage>
        <taxon>Eukaryota</taxon>
        <taxon>Fungi</taxon>
        <taxon>Dikarya</taxon>
        <taxon>Basidiomycota</taxon>
        <taxon>Agaricomycotina</taxon>
        <taxon>Agaricomycetes</taxon>
        <taxon>Agaricomycetidae</taxon>
        <taxon>Agaricales</taxon>
        <taxon>Marasmiineae</taxon>
        <taxon>Mycenaceae</taxon>
        <taxon>Mycena</taxon>
    </lineage>
</organism>
<evidence type="ECO:0000313" key="2">
    <source>
        <dbReference type="EMBL" id="KAF7371605.1"/>
    </source>
</evidence>
<evidence type="ECO:0000256" key="1">
    <source>
        <dbReference type="SAM" id="MobiDB-lite"/>
    </source>
</evidence>
<dbReference type="AlphaFoldDB" id="A0A8H7DEN4"/>
<dbReference type="OrthoDB" id="3054003at2759"/>
<dbReference type="EMBL" id="JACAZI010000001">
    <property type="protein sequence ID" value="KAF7371605.1"/>
    <property type="molecule type" value="Genomic_DNA"/>
</dbReference>
<keyword evidence="3" id="KW-1185">Reference proteome</keyword>
<feature type="region of interest" description="Disordered" evidence="1">
    <location>
        <begin position="67"/>
        <end position="95"/>
    </location>
</feature>
<dbReference type="Proteomes" id="UP000620124">
    <property type="component" value="Unassembled WGS sequence"/>
</dbReference>
<evidence type="ECO:0000313" key="3">
    <source>
        <dbReference type="Proteomes" id="UP000620124"/>
    </source>
</evidence>
<gene>
    <name evidence="2" type="ORF">MVEN_00015900</name>
</gene>
<reference evidence="2" key="1">
    <citation type="submission" date="2020-05" db="EMBL/GenBank/DDBJ databases">
        <title>Mycena genomes resolve the evolution of fungal bioluminescence.</title>
        <authorList>
            <person name="Tsai I.J."/>
        </authorList>
    </citation>
    <scope>NUCLEOTIDE SEQUENCE</scope>
    <source>
        <strain evidence="2">CCC161011</strain>
    </source>
</reference>